<dbReference type="GO" id="GO:0016192">
    <property type="term" value="P:vesicle-mediated transport"/>
    <property type="evidence" value="ECO:0007669"/>
    <property type="project" value="InterPro"/>
</dbReference>
<dbReference type="GO" id="GO:0015031">
    <property type="term" value="P:protein transport"/>
    <property type="evidence" value="ECO:0007669"/>
    <property type="project" value="UniProtKB-KW"/>
</dbReference>
<keyword evidence="3 8" id="KW-0812">Transmembrane</keyword>
<comment type="subcellular location">
    <subcellularLocation>
        <location evidence="8">Golgi apparatus membrane</location>
        <topology evidence="8">Multi-pass membrane protein</topology>
    </subcellularLocation>
    <subcellularLocation>
        <location evidence="1">Membrane</location>
        <topology evidence="1">Multi-pass membrane protein</topology>
    </subcellularLocation>
</comment>
<keyword evidence="2 8" id="KW-0813">Transport</keyword>
<evidence type="ECO:0000256" key="2">
    <source>
        <dbReference type="ARBA" id="ARBA00022448"/>
    </source>
</evidence>
<dbReference type="VEuPathDB" id="FungiDB:AMAG_14616"/>
<evidence type="ECO:0000256" key="5">
    <source>
        <dbReference type="ARBA" id="ARBA00022989"/>
    </source>
</evidence>
<feature type="transmembrane region" description="Helical" evidence="8">
    <location>
        <begin position="37"/>
        <end position="57"/>
    </location>
</feature>
<evidence type="ECO:0000313" key="9">
    <source>
        <dbReference type="EMBL" id="KNE70492.1"/>
    </source>
</evidence>
<dbReference type="Proteomes" id="UP000054350">
    <property type="component" value="Unassembled WGS sequence"/>
</dbReference>
<dbReference type="PANTHER" id="PTHR23137:SF6">
    <property type="entry name" value="VESICLE TRANSPORT PROTEIN"/>
    <property type="match status" value="1"/>
</dbReference>
<reference evidence="9 10" key="1">
    <citation type="submission" date="2009-11" db="EMBL/GenBank/DDBJ databases">
        <title>Annotation of Allomyces macrogynus ATCC 38327.</title>
        <authorList>
            <consortium name="The Broad Institute Genome Sequencing Platform"/>
            <person name="Russ C."/>
            <person name="Cuomo C."/>
            <person name="Burger G."/>
            <person name="Gray M.W."/>
            <person name="Holland P.W.H."/>
            <person name="King N."/>
            <person name="Lang F.B.F."/>
            <person name="Roger A.J."/>
            <person name="Ruiz-Trillo I."/>
            <person name="Young S.K."/>
            <person name="Zeng Q."/>
            <person name="Gargeya S."/>
            <person name="Fitzgerald M."/>
            <person name="Haas B."/>
            <person name="Abouelleil A."/>
            <person name="Alvarado L."/>
            <person name="Arachchi H.M."/>
            <person name="Berlin A."/>
            <person name="Chapman S.B."/>
            <person name="Gearin G."/>
            <person name="Goldberg J."/>
            <person name="Griggs A."/>
            <person name="Gujja S."/>
            <person name="Hansen M."/>
            <person name="Heiman D."/>
            <person name="Howarth C."/>
            <person name="Larimer J."/>
            <person name="Lui A."/>
            <person name="MacDonald P.J.P."/>
            <person name="McCowen C."/>
            <person name="Montmayeur A."/>
            <person name="Murphy C."/>
            <person name="Neiman D."/>
            <person name="Pearson M."/>
            <person name="Priest M."/>
            <person name="Roberts A."/>
            <person name="Saif S."/>
            <person name="Shea T."/>
            <person name="Sisk P."/>
            <person name="Stolte C."/>
            <person name="Sykes S."/>
            <person name="Wortman J."/>
            <person name="Nusbaum C."/>
            <person name="Birren B."/>
        </authorList>
    </citation>
    <scope>NUCLEOTIDE SEQUENCE [LARGE SCALE GENOMIC DNA]</scope>
    <source>
        <strain evidence="9 10">ATCC 38327</strain>
    </source>
</reference>
<evidence type="ECO:0000256" key="8">
    <source>
        <dbReference type="RuleBase" id="RU363111"/>
    </source>
</evidence>
<comment type="function">
    <text evidence="8">Nonessential protein required for the fusion of transport vesicles derived from the endocytic pathway with the Golgi complex.</text>
</comment>
<dbReference type="EMBL" id="GG745366">
    <property type="protein sequence ID" value="KNE70492.1"/>
    <property type="molecule type" value="Genomic_DNA"/>
</dbReference>
<evidence type="ECO:0000256" key="4">
    <source>
        <dbReference type="ARBA" id="ARBA00022927"/>
    </source>
</evidence>
<evidence type="ECO:0000256" key="6">
    <source>
        <dbReference type="ARBA" id="ARBA00023136"/>
    </source>
</evidence>
<proteinExistence type="inferred from homology"/>
<keyword evidence="6 8" id="KW-0472">Membrane</keyword>
<dbReference type="eggNOG" id="KOG2887">
    <property type="taxonomic scope" value="Eukaryota"/>
</dbReference>
<gene>
    <name evidence="9" type="ORF">AMAG_14616</name>
</gene>
<evidence type="ECO:0000256" key="3">
    <source>
        <dbReference type="ARBA" id="ARBA00022692"/>
    </source>
</evidence>
<dbReference type="Pfam" id="PF04178">
    <property type="entry name" value="Got1"/>
    <property type="match status" value="1"/>
</dbReference>
<feature type="transmembrane region" description="Helical" evidence="8">
    <location>
        <begin position="98"/>
        <end position="116"/>
    </location>
</feature>
<comment type="similarity">
    <text evidence="7 8">Belongs to the SFT2 family.</text>
</comment>
<evidence type="ECO:0000256" key="1">
    <source>
        <dbReference type="ARBA" id="ARBA00004141"/>
    </source>
</evidence>
<protein>
    <recommendedName>
        <fullName evidence="8">Protein transport protein SFT2</fullName>
    </recommendedName>
</protein>
<dbReference type="PANTHER" id="PTHR23137">
    <property type="entry name" value="VESICLE TRANSPORT PROTEIN-RELATED"/>
    <property type="match status" value="1"/>
</dbReference>
<dbReference type="GO" id="GO:0000139">
    <property type="term" value="C:Golgi membrane"/>
    <property type="evidence" value="ECO:0007669"/>
    <property type="project" value="UniProtKB-SubCell"/>
</dbReference>
<keyword evidence="8" id="KW-0333">Golgi apparatus</keyword>
<evidence type="ECO:0000313" key="10">
    <source>
        <dbReference type="Proteomes" id="UP000054350"/>
    </source>
</evidence>
<name>A0A0L0T6Y7_ALLM3</name>
<accession>A0A0L0T6Y7</accession>
<organism evidence="9 10">
    <name type="scientific">Allomyces macrogynus (strain ATCC 38327)</name>
    <name type="common">Allomyces javanicus var. macrogynus</name>
    <dbReference type="NCBI Taxonomy" id="578462"/>
    <lineage>
        <taxon>Eukaryota</taxon>
        <taxon>Fungi</taxon>
        <taxon>Fungi incertae sedis</taxon>
        <taxon>Blastocladiomycota</taxon>
        <taxon>Blastocladiomycetes</taxon>
        <taxon>Blastocladiales</taxon>
        <taxon>Blastocladiaceae</taxon>
        <taxon>Allomyces</taxon>
    </lineage>
</organism>
<dbReference type="InterPro" id="IPR011691">
    <property type="entry name" value="Vesicle_transpt_SFT2"/>
</dbReference>
<keyword evidence="10" id="KW-1185">Reference proteome</keyword>
<dbReference type="InterPro" id="IPR007305">
    <property type="entry name" value="Vesicle_transpt_Got1/SFT2"/>
</dbReference>
<keyword evidence="4 8" id="KW-0653">Protein transport</keyword>
<feature type="transmembrane region" description="Helical" evidence="8">
    <location>
        <begin position="63"/>
        <end position="86"/>
    </location>
</feature>
<evidence type="ECO:0000256" key="7">
    <source>
        <dbReference type="ARBA" id="ARBA00025800"/>
    </source>
</evidence>
<dbReference type="OrthoDB" id="73614at2759"/>
<keyword evidence="5 8" id="KW-1133">Transmembrane helix</keyword>
<feature type="transmembrane region" description="Helical" evidence="8">
    <location>
        <begin position="122"/>
        <end position="145"/>
    </location>
</feature>
<dbReference type="AlphaFoldDB" id="A0A0L0T6Y7"/>
<sequence>MRNPFSNMEAGGNGGDGGGLMDEVSCGSMKLSRKQRLIGFGVCFVLGFVISLLSFLSMATGNLAGFAVLYTFGNLTSLCSTGFLTGPAKQVKNMFDETRRTATIVFLGVMVLTLVVAFTTKLAILCLVFSLIQFLALFWYSASYIPFARAAIKRMVGMGGSS</sequence>
<reference evidence="10" key="2">
    <citation type="submission" date="2009-11" db="EMBL/GenBank/DDBJ databases">
        <title>The Genome Sequence of Allomyces macrogynus strain ATCC 38327.</title>
        <authorList>
            <consortium name="The Broad Institute Genome Sequencing Platform"/>
            <person name="Russ C."/>
            <person name="Cuomo C."/>
            <person name="Shea T."/>
            <person name="Young S.K."/>
            <person name="Zeng Q."/>
            <person name="Koehrsen M."/>
            <person name="Haas B."/>
            <person name="Borodovsky M."/>
            <person name="Guigo R."/>
            <person name="Alvarado L."/>
            <person name="Berlin A."/>
            <person name="Borenstein D."/>
            <person name="Chen Z."/>
            <person name="Engels R."/>
            <person name="Freedman E."/>
            <person name="Gellesch M."/>
            <person name="Goldberg J."/>
            <person name="Griggs A."/>
            <person name="Gujja S."/>
            <person name="Heiman D."/>
            <person name="Hepburn T."/>
            <person name="Howarth C."/>
            <person name="Jen D."/>
            <person name="Larson L."/>
            <person name="Lewis B."/>
            <person name="Mehta T."/>
            <person name="Park D."/>
            <person name="Pearson M."/>
            <person name="Roberts A."/>
            <person name="Saif S."/>
            <person name="Shenoy N."/>
            <person name="Sisk P."/>
            <person name="Stolte C."/>
            <person name="Sykes S."/>
            <person name="Walk T."/>
            <person name="White J."/>
            <person name="Yandava C."/>
            <person name="Burger G."/>
            <person name="Gray M.W."/>
            <person name="Holland P.W.H."/>
            <person name="King N."/>
            <person name="Lang F.B.F."/>
            <person name="Roger A.J."/>
            <person name="Ruiz-Trillo I."/>
            <person name="Lander E."/>
            <person name="Nusbaum C."/>
        </authorList>
    </citation>
    <scope>NUCLEOTIDE SEQUENCE [LARGE SCALE GENOMIC DNA]</scope>
    <source>
        <strain evidence="10">ATCC 38327</strain>
    </source>
</reference>
<dbReference type="STRING" id="578462.A0A0L0T6Y7"/>